<evidence type="ECO:0000259" key="1">
    <source>
        <dbReference type="Pfam" id="PF04168"/>
    </source>
</evidence>
<dbReference type="eggNOG" id="COG2307">
    <property type="taxonomic scope" value="Bacteria"/>
</dbReference>
<dbReference type="Pfam" id="PF04168">
    <property type="entry name" value="Alpha-E"/>
    <property type="match status" value="1"/>
</dbReference>
<dbReference type="EMBL" id="BAED01000003">
    <property type="protein sequence ID" value="GAB03601.1"/>
    <property type="molecule type" value="Genomic_DNA"/>
</dbReference>
<feature type="domain" description="Circularly permuted ATP-grasp type 2" evidence="2">
    <location>
        <begin position="96"/>
        <end position="476"/>
    </location>
</feature>
<feature type="domain" description="DUF403" evidence="1">
    <location>
        <begin position="545"/>
        <end position="877"/>
    </location>
</feature>
<reference evidence="3 4" key="1">
    <citation type="submission" date="2011-11" db="EMBL/GenBank/DDBJ databases">
        <title>Whole genome shotgun sequence of Gordonia amarae NBRC 15530.</title>
        <authorList>
            <person name="Takarada H."/>
            <person name="Hosoyama A."/>
            <person name="Tsuchikane K."/>
            <person name="Katsumata H."/>
            <person name="Yamazaki S."/>
            <person name="Fujita N."/>
        </authorList>
    </citation>
    <scope>NUCLEOTIDE SEQUENCE [LARGE SCALE GENOMIC DNA]</scope>
    <source>
        <strain evidence="3 4">NBRC 15530</strain>
    </source>
</reference>
<evidence type="ECO:0000313" key="4">
    <source>
        <dbReference type="Proteomes" id="UP000006023"/>
    </source>
</evidence>
<evidence type="ECO:0000313" key="3">
    <source>
        <dbReference type="EMBL" id="GAB03601.1"/>
    </source>
</evidence>
<dbReference type="PANTHER" id="PTHR34595:SF2">
    <property type="entry name" value="BLR2978 PROTEIN"/>
    <property type="match status" value="1"/>
</dbReference>
<dbReference type="Proteomes" id="UP000006023">
    <property type="component" value="Unassembled WGS sequence"/>
</dbReference>
<dbReference type="RefSeq" id="WP_005181316.1">
    <property type="nucleotide sequence ID" value="NZ_BAED01000003.1"/>
</dbReference>
<accession>G7GJ26</accession>
<dbReference type="Gene3D" id="3.40.50.11290">
    <property type="match status" value="1"/>
</dbReference>
<keyword evidence="4" id="KW-1185">Reference proteome</keyword>
<sequence>MTVSPGIDVAGNTVPAVFDRYRADAGSGSYDEMLDGAGEARAGWSELVAGYGIRGPRRLGEAAHRLAGAVRDEGIVYNEYDGDATITRDWVVDAAPLMVDGTEWASLEKAIAQRSTLLDLLLRDIYHDQKLISAGIVPPEMIYGHPGYLRKAAHLDVAAPHALFLHAVDLGRRADGTHVVYADRTQAPSGIGYALADRRILSRTFAQLFQDCAPRPISTFVQTLRLALLDYAPPGVEDPTVAVLSPGSMSETAFDQAYLASALGIPLVEGPDLTVRDGAVYMRSLGKYRRVDVLLRRVDAEFVDPLDLRTDSQLGVAGLVEAISRGNVTVVNTLGSGVLENPALHTVLDAVARELLGEPLLLESVPTFWAGDPGGLSKILAEAESMVLTNVRTGEEIVGALSGSAALSGLRARIEAQNWQWVGRSLVQYSTAPTMLPGAADQPSSREVRGAPVSLRAFSLARGQSYAVMPGALGSVLVDGAAGRAMATIGAKDVWLTSAGSGGHVSRKTQSRTEPAEIVDAAAAPVRSGATASRDHVGVSLVASPRVLSDLFWVGRYLERVDGTTRLAKVCQSRYEELQRRSWAGLPKVVPVLLHATGWMTGTAGYLGTAALLETESGDEPADILTLIAKLTADRHVPGTIAYSRMRLVGAVRAVRDQMTTSTWMVLAPAERAISRLTRMLNTDVDPDTPQLELGPELASVHDDILFAVLALSGLQAESMVQDPGWYLLDVGRRAERAIALADLTAALFTDVREPDLEQPLLESFLVANESSVTYRRRNRGLIRLGAVLELMLFDESNPRSMVYQLTTMMRDLTALPDSVRSAGAERIVEDLTAELRRADPADLTAADAEGRRADLGELMTTLRGGIREVSDLLARTRFAQPRALRPLWAGQGADIDLTGGSGG</sequence>
<dbReference type="SUPFAM" id="SSF56059">
    <property type="entry name" value="Glutathione synthetase ATP-binding domain-like"/>
    <property type="match status" value="1"/>
</dbReference>
<dbReference type="STRING" id="1075090.GOAMR_03_01110"/>
<evidence type="ECO:0000259" key="2">
    <source>
        <dbReference type="Pfam" id="PF14403"/>
    </source>
</evidence>
<comment type="caution">
    <text evidence="3">The sequence shown here is derived from an EMBL/GenBank/DDBJ whole genome shotgun (WGS) entry which is preliminary data.</text>
</comment>
<dbReference type="Pfam" id="PF14403">
    <property type="entry name" value="CP_ATPgrasp_2"/>
    <property type="match status" value="1"/>
</dbReference>
<dbReference type="PANTHER" id="PTHR34595">
    <property type="entry name" value="BLR5612 PROTEIN"/>
    <property type="match status" value="1"/>
</dbReference>
<dbReference type="InterPro" id="IPR007296">
    <property type="entry name" value="DUF403"/>
</dbReference>
<dbReference type="eggNOG" id="COG2308">
    <property type="taxonomic scope" value="Bacteria"/>
</dbReference>
<protein>
    <submittedName>
        <fullName evidence="3">Uncharacterized protein</fullName>
    </submittedName>
</protein>
<organism evidence="3 4">
    <name type="scientific">Gordonia amarae NBRC 15530</name>
    <dbReference type="NCBI Taxonomy" id="1075090"/>
    <lineage>
        <taxon>Bacteria</taxon>
        <taxon>Bacillati</taxon>
        <taxon>Actinomycetota</taxon>
        <taxon>Actinomycetes</taxon>
        <taxon>Mycobacteriales</taxon>
        <taxon>Gordoniaceae</taxon>
        <taxon>Gordonia</taxon>
    </lineage>
</organism>
<dbReference type="InterPro" id="IPR025841">
    <property type="entry name" value="CP_ATPgrasp_2"/>
</dbReference>
<name>G7GJ26_9ACTN</name>
<proteinExistence type="predicted"/>
<dbReference type="InterPro" id="IPR051680">
    <property type="entry name" value="ATP-dep_Glu-Cys_Ligase-2"/>
</dbReference>
<gene>
    <name evidence="3" type="ORF">GOAMR_03_01110</name>
</gene>
<dbReference type="AlphaFoldDB" id="G7GJ26"/>